<evidence type="ECO:0000256" key="3">
    <source>
        <dbReference type="ARBA" id="ARBA00022777"/>
    </source>
</evidence>
<dbReference type="Gene3D" id="3.90.1510.10">
    <property type="entry name" value="Glycerate kinase, domain 2"/>
    <property type="match status" value="1"/>
</dbReference>
<evidence type="ECO:0000256" key="1">
    <source>
        <dbReference type="ARBA" id="ARBA00006284"/>
    </source>
</evidence>
<dbReference type="InterPro" id="IPR004381">
    <property type="entry name" value="Glycerate_kinase"/>
</dbReference>
<proteinExistence type="inferred from homology"/>
<dbReference type="GO" id="GO:0008887">
    <property type="term" value="F:glycerate kinase activity"/>
    <property type="evidence" value="ECO:0007669"/>
    <property type="project" value="UniProtKB-UniRule"/>
</dbReference>
<sequence>MRVLIAPNSFKNSLDAEEVAGAIREGLEESYLQVTCELFPVADGGDGTATLLMQHLNARPVEVMVQGPKAEEIKATYGWLPSTATAIIEMAAASGLRLLPVSERDPLHCSSNGTGELIAHALNQGATSILLCIGGSATVDGGSGILQALGYRFLDKSDQELLFMPERLQKLAYIDTSKAHARLRECSIIILCDVKNRLLGEQGAARVFGPQKGADKEGVEKLEAALQQFRDVVLKQTGRDMAGLEHGGAAGGTAAGLAIILDAELKNGTDEFLEMTNFNKALELADLVITGEGSLDEQTLHGKAPYGVAVRARALNIPVIGLAGRVPLLKEPVMEPYFDAILPIGNEPAELEQAFRNTKLNLVRTANQLGNLLALQNGKSKNL</sequence>
<gene>
    <name evidence="5" type="ORF">EV199_3991</name>
</gene>
<evidence type="ECO:0000256" key="4">
    <source>
        <dbReference type="PIRNR" id="PIRNR006078"/>
    </source>
</evidence>
<dbReference type="Proteomes" id="UP000293874">
    <property type="component" value="Unassembled WGS sequence"/>
</dbReference>
<keyword evidence="6" id="KW-1185">Reference proteome</keyword>
<dbReference type="RefSeq" id="WP_130542529.1">
    <property type="nucleotide sequence ID" value="NZ_SGXA01000002.1"/>
</dbReference>
<dbReference type="EMBL" id="SGXA01000002">
    <property type="protein sequence ID" value="RZS72076.1"/>
    <property type="molecule type" value="Genomic_DNA"/>
</dbReference>
<dbReference type="InterPro" id="IPR018197">
    <property type="entry name" value="Glycerate_kinase_RE-like"/>
</dbReference>
<dbReference type="SUPFAM" id="SSF110738">
    <property type="entry name" value="Glycerate kinase I"/>
    <property type="match status" value="1"/>
</dbReference>
<dbReference type="InterPro" id="IPR036129">
    <property type="entry name" value="Glycerate_kinase_sf"/>
</dbReference>
<organism evidence="5 6">
    <name type="scientific">Pseudobacter ginsenosidimutans</name>
    <dbReference type="NCBI Taxonomy" id="661488"/>
    <lineage>
        <taxon>Bacteria</taxon>
        <taxon>Pseudomonadati</taxon>
        <taxon>Bacteroidota</taxon>
        <taxon>Chitinophagia</taxon>
        <taxon>Chitinophagales</taxon>
        <taxon>Chitinophagaceae</taxon>
        <taxon>Pseudobacter</taxon>
    </lineage>
</organism>
<evidence type="ECO:0000256" key="2">
    <source>
        <dbReference type="ARBA" id="ARBA00022679"/>
    </source>
</evidence>
<name>A0A4Q7MT97_9BACT</name>
<evidence type="ECO:0000313" key="6">
    <source>
        <dbReference type="Proteomes" id="UP000293874"/>
    </source>
</evidence>
<dbReference type="PANTHER" id="PTHR21599:SF0">
    <property type="entry name" value="GLYCERATE KINASE"/>
    <property type="match status" value="1"/>
</dbReference>
<evidence type="ECO:0000313" key="5">
    <source>
        <dbReference type="EMBL" id="RZS72076.1"/>
    </source>
</evidence>
<dbReference type="NCBIfam" id="TIGR00045">
    <property type="entry name" value="glycerate kinase"/>
    <property type="match status" value="1"/>
</dbReference>
<dbReference type="PANTHER" id="PTHR21599">
    <property type="entry name" value="GLYCERATE KINASE"/>
    <property type="match status" value="1"/>
</dbReference>
<reference evidence="5 6" key="1">
    <citation type="submission" date="2019-02" db="EMBL/GenBank/DDBJ databases">
        <title>Genomic Encyclopedia of Type Strains, Phase IV (KMG-IV): sequencing the most valuable type-strain genomes for metagenomic binning, comparative biology and taxonomic classification.</title>
        <authorList>
            <person name="Goeker M."/>
        </authorList>
    </citation>
    <scope>NUCLEOTIDE SEQUENCE [LARGE SCALE GENOMIC DNA]</scope>
    <source>
        <strain evidence="5 6">DSM 18116</strain>
    </source>
</reference>
<accession>A0A4Q7MT97</accession>
<dbReference type="AlphaFoldDB" id="A0A4Q7MT97"/>
<comment type="similarity">
    <text evidence="1 4">Belongs to the glycerate kinase type-1 family.</text>
</comment>
<dbReference type="Pfam" id="PF02595">
    <property type="entry name" value="Gly_kinase"/>
    <property type="match status" value="1"/>
</dbReference>
<keyword evidence="2 4" id="KW-0808">Transferase</keyword>
<dbReference type="PIRSF" id="PIRSF006078">
    <property type="entry name" value="GlxK"/>
    <property type="match status" value="1"/>
</dbReference>
<dbReference type="GO" id="GO:0031388">
    <property type="term" value="P:organic acid phosphorylation"/>
    <property type="evidence" value="ECO:0007669"/>
    <property type="project" value="UniProtKB-UniRule"/>
</dbReference>
<comment type="caution">
    <text evidence="5">The sequence shown here is derived from an EMBL/GenBank/DDBJ whole genome shotgun (WGS) entry which is preliminary data.</text>
</comment>
<protein>
    <submittedName>
        <fullName evidence="5">Glycerate kinase</fullName>
    </submittedName>
</protein>
<dbReference type="Gene3D" id="3.40.50.10350">
    <property type="entry name" value="Glycerate kinase, domain 1"/>
    <property type="match status" value="1"/>
</dbReference>
<dbReference type="InterPro" id="IPR018193">
    <property type="entry name" value="Glyc_kinase_flavodox-like_fold"/>
</dbReference>
<keyword evidence="3 4" id="KW-0418">Kinase</keyword>